<dbReference type="RefSeq" id="WP_386409315.1">
    <property type="nucleotide sequence ID" value="NZ_JBHTJH010000017.1"/>
</dbReference>
<evidence type="ECO:0000313" key="3">
    <source>
        <dbReference type="Proteomes" id="UP001596978"/>
    </source>
</evidence>
<sequence>MEKTKLWKLSESRSDKIIALKDNYIYKGTPKNDRQLNITEETDFNTVEGLFPIPYSYIKKVINQEGIRHIKILFGNDSEEELNIENEVLKNEIFESLQDELPNLNYKSEVPSIFKYAKPQIFALLITTGIFLWALYYAVQISDGARYELVGGRPGLAGIVLSIASVGMPKLIIGYCVMAGVTAIALVRRLKTRTAMQILYR</sequence>
<feature type="transmembrane region" description="Helical" evidence="1">
    <location>
        <begin position="121"/>
        <end position="139"/>
    </location>
</feature>
<dbReference type="Proteomes" id="UP001596978">
    <property type="component" value="Unassembled WGS sequence"/>
</dbReference>
<proteinExistence type="predicted"/>
<keyword evidence="1" id="KW-0472">Membrane</keyword>
<keyword evidence="1" id="KW-0812">Transmembrane</keyword>
<dbReference type="EMBL" id="JBHTJH010000017">
    <property type="protein sequence ID" value="MFD0863353.1"/>
    <property type="molecule type" value="Genomic_DNA"/>
</dbReference>
<organism evidence="2 3">
    <name type="scientific">Sungkyunkwania multivorans</name>
    <dbReference type="NCBI Taxonomy" id="1173618"/>
    <lineage>
        <taxon>Bacteria</taxon>
        <taxon>Pseudomonadati</taxon>
        <taxon>Bacteroidota</taxon>
        <taxon>Flavobacteriia</taxon>
        <taxon>Flavobacteriales</taxon>
        <taxon>Flavobacteriaceae</taxon>
        <taxon>Sungkyunkwania</taxon>
    </lineage>
</organism>
<evidence type="ECO:0000256" key="1">
    <source>
        <dbReference type="SAM" id="Phobius"/>
    </source>
</evidence>
<evidence type="ECO:0000313" key="2">
    <source>
        <dbReference type="EMBL" id="MFD0863353.1"/>
    </source>
</evidence>
<gene>
    <name evidence="2" type="ORF">ACFQ1M_14155</name>
</gene>
<feature type="transmembrane region" description="Helical" evidence="1">
    <location>
        <begin position="159"/>
        <end position="187"/>
    </location>
</feature>
<protein>
    <submittedName>
        <fullName evidence="2">Uncharacterized protein</fullName>
    </submittedName>
</protein>
<name>A0ABW3CZU4_9FLAO</name>
<keyword evidence="3" id="KW-1185">Reference proteome</keyword>
<accession>A0ABW3CZU4</accession>
<keyword evidence="1" id="KW-1133">Transmembrane helix</keyword>
<comment type="caution">
    <text evidence="2">The sequence shown here is derived from an EMBL/GenBank/DDBJ whole genome shotgun (WGS) entry which is preliminary data.</text>
</comment>
<reference evidence="3" key="1">
    <citation type="journal article" date="2019" name="Int. J. Syst. Evol. Microbiol.">
        <title>The Global Catalogue of Microorganisms (GCM) 10K type strain sequencing project: providing services to taxonomists for standard genome sequencing and annotation.</title>
        <authorList>
            <consortium name="The Broad Institute Genomics Platform"/>
            <consortium name="The Broad Institute Genome Sequencing Center for Infectious Disease"/>
            <person name="Wu L."/>
            <person name="Ma J."/>
        </authorList>
    </citation>
    <scope>NUCLEOTIDE SEQUENCE [LARGE SCALE GENOMIC DNA]</scope>
    <source>
        <strain evidence="3">CCUG 62952</strain>
    </source>
</reference>